<gene>
    <name evidence="1" type="ORF">ERS013165_00742</name>
</gene>
<proteinExistence type="predicted"/>
<sequence length="46" mass="5158">MVISQFDVETDFPLNCCLAHRLHGFTFHTINISVNCCGLKVIVLHA</sequence>
<evidence type="ECO:0000313" key="2">
    <source>
        <dbReference type="Proteomes" id="UP000044806"/>
    </source>
</evidence>
<name>A0A655W3C2_VIBCL</name>
<reference evidence="1 2" key="1">
    <citation type="submission" date="2015-07" db="EMBL/GenBank/DDBJ databases">
        <authorList>
            <consortium name="Pathogen Informatics"/>
        </authorList>
    </citation>
    <scope>NUCLEOTIDE SEQUENCE [LARGE SCALE GENOMIC DNA]</scope>
    <source>
        <strain evidence="1 2">A51</strain>
    </source>
</reference>
<dbReference type="AlphaFoldDB" id="A0A655W3C2"/>
<accession>A0A655W3C2</accession>
<dbReference type="EMBL" id="CWOW01000002">
    <property type="protein sequence ID" value="CRZ98796.1"/>
    <property type="molecule type" value="Genomic_DNA"/>
</dbReference>
<evidence type="ECO:0000313" key="1">
    <source>
        <dbReference type="EMBL" id="CRZ98796.1"/>
    </source>
</evidence>
<dbReference type="Proteomes" id="UP000044806">
    <property type="component" value="Unassembled WGS sequence"/>
</dbReference>
<protein>
    <submittedName>
        <fullName evidence="1">Uncharacterized protein</fullName>
    </submittedName>
</protein>
<organism evidence="1 2">
    <name type="scientific">Vibrio cholerae</name>
    <dbReference type="NCBI Taxonomy" id="666"/>
    <lineage>
        <taxon>Bacteria</taxon>
        <taxon>Pseudomonadati</taxon>
        <taxon>Pseudomonadota</taxon>
        <taxon>Gammaproteobacteria</taxon>
        <taxon>Vibrionales</taxon>
        <taxon>Vibrionaceae</taxon>
        <taxon>Vibrio</taxon>
    </lineage>
</organism>